<sequence length="174" mass="21076">MDDFSITILDESDYDPRFSLIITEEVIMDYTKGFPEAFRHRYMFQPANALAHKISQMGANAPEVWAWLRMQPRRYNTVGEMNTLMNDLALQWEKSHTEWSFKNNEAWVDYDLQIEKYGLETMPEHDYDELMAEYQEYMREKRAYDSDVQEILAEFREEQTKFITDLRERQRIEL</sequence>
<feature type="coiled-coil region" evidence="1">
    <location>
        <begin position="127"/>
        <end position="154"/>
    </location>
</feature>
<name>X0WGQ0_9ZZZZ</name>
<comment type="caution">
    <text evidence="2">The sequence shown here is derived from an EMBL/GenBank/DDBJ whole genome shotgun (WGS) entry which is preliminary data.</text>
</comment>
<dbReference type="AlphaFoldDB" id="X0WGQ0"/>
<feature type="non-terminal residue" evidence="2">
    <location>
        <position position="174"/>
    </location>
</feature>
<dbReference type="EMBL" id="BARS01047807">
    <property type="protein sequence ID" value="GAG29865.1"/>
    <property type="molecule type" value="Genomic_DNA"/>
</dbReference>
<organism evidence="2">
    <name type="scientific">marine sediment metagenome</name>
    <dbReference type="NCBI Taxonomy" id="412755"/>
    <lineage>
        <taxon>unclassified sequences</taxon>
        <taxon>metagenomes</taxon>
        <taxon>ecological metagenomes</taxon>
    </lineage>
</organism>
<proteinExistence type="predicted"/>
<keyword evidence="1" id="KW-0175">Coiled coil</keyword>
<evidence type="ECO:0000256" key="1">
    <source>
        <dbReference type="SAM" id="Coils"/>
    </source>
</evidence>
<reference evidence="2" key="1">
    <citation type="journal article" date="2014" name="Front. Microbiol.">
        <title>High frequency of phylogenetically diverse reductive dehalogenase-homologous genes in deep subseafloor sedimentary metagenomes.</title>
        <authorList>
            <person name="Kawai M."/>
            <person name="Futagami T."/>
            <person name="Toyoda A."/>
            <person name="Takaki Y."/>
            <person name="Nishi S."/>
            <person name="Hori S."/>
            <person name="Arai W."/>
            <person name="Tsubouchi T."/>
            <person name="Morono Y."/>
            <person name="Uchiyama I."/>
            <person name="Ito T."/>
            <person name="Fujiyama A."/>
            <person name="Inagaki F."/>
            <person name="Takami H."/>
        </authorList>
    </citation>
    <scope>NUCLEOTIDE SEQUENCE</scope>
    <source>
        <strain evidence="2">Expedition CK06-06</strain>
    </source>
</reference>
<gene>
    <name evidence="2" type="ORF">S01H1_71756</name>
</gene>
<accession>X0WGQ0</accession>
<evidence type="ECO:0000313" key="2">
    <source>
        <dbReference type="EMBL" id="GAG29865.1"/>
    </source>
</evidence>
<protein>
    <submittedName>
        <fullName evidence="2">Uncharacterized protein</fullName>
    </submittedName>
</protein>